<proteinExistence type="predicted"/>
<reference evidence="2 3" key="1">
    <citation type="submission" date="2022-05" db="EMBL/GenBank/DDBJ databases">
        <authorList>
            <consortium name="Genoscope - CEA"/>
            <person name="William W."/>
        </authorList>
    </citation>
    <scope>NUCLEOTIDE SEQUENCE [LARGE SCALE GENOMIC DNA]</scope>
</reference>
<protein>
    <submittedName>
        <fullName evidence="2">Uncharacterized protein</fullName>
    </submittedName>
</protein>
<keyword evidence="1" id="KW-0732">Signal</keyword>
<comment type="caution">
    <text evidence="2">The sequence shown here is derived from an EMBL/GenBank/DDBJ whole genome shotgun (WGS) entry which is preliminary data.</text>
</comment>
<name>A0ABN8MGN7_9CNID</name>
<evidence type="ECO:0000313" key="2">
    <source>
        <dbReference type="EMBL" id="CAH3028658.1"/>
    </source>
</evidence>
<dbReference type="Proteomes" id="UP001159427">
    <property type="component" value="Unassembled WGS sequence"/>
</dbReference>
<dbReference type="PANTHER" id="PTHR31751">
    <property type="entry name" value="SI:CH211-108C17.2-RELATED-RELATED"/>
    <property type="match status" value="1"/>
</dbReference>
<accession>A0ABN8MGN7</accession>
<gene>
    <name evidence="2" type="ORF">PEVE_00034585</name>
</gene>
<dbReference type="EMBL" id="CALNXI010000526">
    <property type="protein sequence ID" value="CAH3028658.1"/>
    <property type="molecule type" value="Genomic_DNA"/>
</dbReference>
<feature type="signal peptide" evidence="1">
    <location>
        <begin position="1"/>
        <end position="24"/>
    </location>
</feature>
<evidence type="ECO:0000313" key="3">
    <source>
        <dbReference type="Proteomes" id="UP001159427"/>
    </source>
</evidence>
<keyword evidence="3" id="KW-1185">Reference proteome</keyword>
<dbReference type="PANTHER" id="PTHR31751:SF42">
    <property type="entry name" value="PROTEIN CBG10204"/>
    <property type="match status" value="1"/>
</dbReference>
<organism evidence="2 3">
    <name type="scientific">Porites evermanni</name>
    <dbReference type="NCBI Taxonomy" id="104178"/>
    <lineage>
        <taxon>Eukaryota</taxon>
        <taxon>Metazoa</taxon>
        <taxon>Cnidaria</taxon>
        <taxon>Anthozoa</taxon>
        <taxon>Hexacorallia</taxon>
        <taxon>Scleractinia</taxon>
        <taxon>Fungiina</taxon>
        <taxon>Poritidae</taxon>
        <taxon>Porites</taxon>
    </lineage>
</organism>
<evidence type="ECO:0000256" key="1">
    <source>
        <dbReference type="SAM" id="SignalP"/>
    </source>
</evidence>
<sequence length="268" mass="30175">MPNLGTAAGNFMLCIAVLLAGGSATKVFRIFSHMGLSCVSLNTLFKFQRVSLFQCWSRVPVKSLSTIFHYSTAVCLHHQPWILSSPYYSMCAGSSVAYEKLYTALTKNSLVKGIKQASPFAQTSCLEGFHSLLNQFAPKMIAYSYVGRRILAGVHFNFNFNEHREVKCRESDGTEQWRVSYPKFKNGEATVRDVKITPNFEYVEELFQTCLSSSKDEFQQAARKLRNMTPAPINTMLQKQPREEAIAKTIKRSKMVETDFPTTSTLGS</sequence>
<feature type="chain" id="PRO_5046491182" evidence="1">
    <location>
        <begin position="25"/>
        <end position="268"/>
    </location>
</feature>